<dbReference type="Pfam" id="PF16868">
    <property type="entry name" value="NMT1_3"/>
    <property type="match status" value="1"/>
</dbReference>
<evidence type="ECO:0000313" key="2">
    <source>
        <dbReference type="EMBL" id="ATF08051.1"/>
    </source>
</evidence>
<gene>
    <name evidence="2" type="ORF">PhaeoP63_04019</name>
</gene>
<evidence type="ECO:0000256" key="1">
    <source>
        <dbReference type="SAM" id="SignalP"/>
    </source>
</evidence>
<dbReference type="EMBL" id="CP010786">
    <property type="protein sequence ID" value="ATF08051.1"/>
    <property type="molecule type" value="Genomic_DNA"/>
</dbReference>
<dbReference type="PANTHER" id="PTHR42941">
    <property type="entry name" value="SLL1037 PROTEIN"/>
    <property type="match status" value="1"/>
</dbReference>
<dbReference type="AlphaFoldDB" id="A0AAC9ZC34"/>
<keyword evidence="2" id="KW-0675">Receptor</keyword>
<dbReference type="GeneID" id="31848497"/>
<dbReference type="SUPFAM" id="SSF53850">
    <property type="entry name" value="Periplasmic binding protein-like II"/>
    <property type="match status" value="1"/>
</dbReference>
<name>A0AAC9ZC34_9RHOB</name>
<dbReference type="PANTHER" id="PTHR42941:SF1">
    <property type="entry name" value="SLL1037 PROTEIN"/>
    <property type="match status" value="1"/>
</dbReference>
<dbReference type="Gene3D" id="3.40.190.10">
    <property type="entry name" value="Periplasmic binding protein-like II"/>
    <property type="match status" value="2"/>
</dbReference>
<dbReference type="InterPro" id="IPR011852">
    <property type="entry name" value="TRAP_TAXI"/>
</dbReference>
<feature type="signal peptide" evidence="1">
    <location>
        <begin position="1"/>
        <end position="24"/>
    </location>
</feature>
<geneLocation type="plasmid" evidence="3">
    <name>pp63_b</name>
</geneLocation>
<reference evidence="2 3" key="1">
    <citation type="journal article" date="2017" name="Front. Microbiol.">
        <title>Phaeobacter piscinae sp. nov., a species of the Roseobacter group and potential aquaculture probiont.</title>
        <authorList>
            <person name="Sonnenschein E.C."/>
            <person name="Phippen C.B.W."/>
            <person name="Nielsen K.F."/>
            <person name="Mateiu R.V."/>
            <person name="Melchiorsen J."/>
            <person name="Gram L."/>
            <person name="Overmann J."/>
            <person name="Freese H.M."/>
        </authorList>
    </citation>
    <scope>NUCLEOTIDE SEQUENCE [LARGE SCALE GENOMIC DNA]</scope>
    <source>
        <strain evidence="2 3">P63</strain>
    </source>
</reference>
<keyword evidence="2" id="KW-0614">Plasmid</keyword>
<proteinExistence type="predicted"/>
<dbReference type="RefSeq" id="WP_024099499.1">
    <property type="nucleotide sequence ID" value="NZ_CP010591.1"/>
</dbReference>
<organism evidence="2 3">
    <name type="scientific">Phaeobacter gallaeciensis</name>
    <dbReference type="NCBI Taxonomy" id="60890"/>
    <lineage>
        <taxon>Bacteria</taxon>
        <taxon>Pseudomonadati</taxon>
        <taxon>Pseudomonadota</taxon>
        <taxon>Alphaproteobacteria</taxon>
        <taxon>Rhodobacterales</taxon>
        <taxon>Roseobacteraceae</taxon>
        <taxon>Phaeobacter</taxon>
    </lineage>
</organism>
<protein>
    <submittedName>
        <fullName evidence="2">TRAP transporter solute receptor, TAXI family</fullName>
    </submittedName>
</protein>
<keyword evidence="1" id="KW-0732">Signal</keyword>
<sequence length="318" mass="33168">MFGNIKKLAMCFLGSLAIAATAEAQSIGIGASKQGSQNYAANAGFAKLLSEELGYDVRVQSFGGSGQTMPLVDNSRLDLLLAPSPDFSAAAGGTGAFEGRQLGNLRLVAAMGGSAYGFMVNKASSMTMVADAKGKSITYGYTAQPTLRPQVDAILAGGGLSIDEMQLDNVPSVPNGVDDLISGTAEVAFFALAGGKTREADAAIGIRWLGLENTPEALAGVREFVPTAYIDNVPAGSAPGVETDTNMMFYDYVLLAGAHVSDETIAPIVAFIHDNPEKVRSIFKTFARFDPSKMAPDMGGLAYHPAAAQYYQQAGMSH</sequence>
<dbReference type="Proteomes" id="UP000217545">
    <property type="component" value="Plasmid pP63_b"/>
</dbReference>
<evidence type="ECO:0000313" key="3">
    <source>
        <dbReference type="Proteomes" id="UP000217545"/>
    </source>
</evidence>
<dbReference type="NCBIfam" id="TIGR02122">
    <property type="entry name" value="TRAP_TAXI"/>
    <property type="match status" value="1"/>
</dbReference>
<feature type="chain" id="PRO_5041983891" evidence="1">
    <location>
        <begin position="25"/>
        <end position="318"/>
    </location>
</feature>
<accession>A0AAC9ZC34</accession>